<keyword evidence="4" id="KW-1185">Reference proteome</keyword>
<reference evidence="4" key="1">
    <citation type="submission" date="2023-07" db="EMBL/GenBank/DDBJ databases">
        <authorList>
            <person name="Yue Y."/>
        </authorList>
    </citation>
    <scope>NUCLEOTIDE SEQUENCE [LARGE SCALE GENOMIC DNA]</scope>
    <source>
        <strain evidence="4">D23</strain>
    </source>
</reference>
<proteinExistence type="predicted"/>
<feature type="domain" description="DUF4296" evidence="2">
    <location>
        <begin position="27"/>
        <end position="109"/>
    </location>
</feature>
<dbReference type="RefSeq" id="WP_224525607.1">
    <property type="nucleotide sequence ID" value="NZ_JAIUJR010000001.1"/>
</dbReference>
<evidence type="ECO:0000313" key="4">
    <source>
        <dbReference type="Proteomes" id="UP001198901"/>
    </source>
</evidence>
<comment type="caution">
    <text evidence="3">The sequence shown here is derived from an EMBL/GenBank/DDBJ whole genome shotgun (WGS) entry which is preliminary data.</text>
</comment>
<name>A0ABS7XQ73_9FLAO</name>
<dbReference type="InterPro" id="IPR025381">
    <property type="entry name" value="DUF4296"/>
</dbReference>
<gene>
    <name evidence="3" type="ORF">LBU54_03035</name>
</gene>
<protein>
    <submittedName>
        <fullName evidence="3">DUF4296 domain-containing protein</fullName>
    </submittedName>
</protein>
<evidence type="ECO:0000313" key="3">
    <source>
        <dbReference type="EMBL" id="MCA0131544.1"/>
    </source>
</evidence>
<dbReference type="Proteomes" id="UP001198901">
    <property type="component" value="Unassembled WGS sequence"/>
</dbReference>
<dbReference type="EMBL" id="JAIUJR010000001">
    <property type="protein sequence ID" value="MCA0131544.1"/>
    <property type="molecule type" value="Genomic_DNA"/>
</dbReference>
<evidence type="ECO:0000259" key="2">
    <source>
        <dbReference type="Pfam" id="PF14129"/>
    </source>
</evidence>
<feature type="region of interest" description="Disordered" evidence="1">
    <location>
        <begin position="116"/>
        <end position="145"/>
    </location>
</feature>
<sequence>MLKNLIIVLVFGAFLWSCSKDDRPPKPNNLITKEKMADILFDLYIINAAKGVNRKVLEQSNLVPESYLLTKYAIDSTQFAESNNYWAFNTKDYNAIVESVKFKLANKKKQLEDLQIKEQEDAKRRRDSLRRNNNQKTKKDSSSIG</sequence>
<dbReference type="Pfam" id="PF14129">
    <property type="entry name" value="DUF4296"/>
    <property type="match status" value="1"/>
</dbReference>
<accession>A0ABS7XQ73</accession>
<organism evidence="3 4">
    <name type="scientific">Winogradskyella alexanderae</name>
    <dbReference type="NCBI Taxonomy" id="2877123"/>
    <lineage>
        <taxon>Bacteria</taxon>
        <taxon>Pseudomonadati</taxon>
        <taxon>Bacteroidota</taxon>
        <taxon>Flavobacteriia</taxon>
        <taxon>Flavobacteriales</taxon>
        <taxon>Flavobacteriaceae</taxon>
        <taxon>Winogradskyella</taxon>
    </lineage>
</organism>
<evidence type="ECO:0000256" key="1">
    <source>
        <dbReference type="SAM" id="MobiDB-lite"/>
    </source>
</evidence>